<dbReference type="Proteomes" id="UP000006864">
    <property type="component" value="Chromosome"/>
</dbReference>
<accession>A0AB32X748</accession>
<name>A0AB32X748_HELPC</name>
<evidence type="ECO:0000313" key="2">
    <source>
        <dbReference type="Proteomes" id="UP000006864"/>
    </source>
</evidence>
<dbReference type="AlphaFoldDB" id="A0AB32X748"/>
<dbReference type="KEGG" id="hpu:HPCU_02750"/>
<reference evidence="2" key="1">
    <citation type="submission" date="2010-06" db="EMBL/GenBank/DDBJ databases">
        <title>Complete genome sequence of Helicobacter pylori strain Cuz20.</title>
        <authorList>
            <person name="Kersulyte D."/>
            <person name="Herrera P."/>
            <person name="Gilman R.H."/>
            <person name="Berg D.E."/>
        </authorList>
    </citation>
    <scope>NUCLEOTIDE SEQUENCE [LARGE SCALE GENOMIC DNA]</scope>
    <source>
        <strain evidence="2">Cuz20</strain>
    </source>
</reference>
<dbReference type="EMBL" id="CP002076">
    <property type="protein sequence ID" value="ADO03720.1"/>
    <property type="molecule type" value="Genomic_DNA"/>
</dbReference>
<organism evidence="1 2">
    <name type="scientific">Helicobacter pylori (strain Cuz20)</name>
    <dbReference type="NCBI Taxonomy" id="765964"/>
    <lineage>
        <taxon>Bacteria</taxon>
        <taxon>Pseudomonadati</taxon>
        <taxon>Campylobacterota</taxon>
        <taxon>Epsilonproteobacteria</taxon>
        <taxon>Campylobacterales</taxon>
        <taxon>Helicobacteraceae</taxon>
        <taxon>Helicobacter</taxon>
    </lineage>
</organism>
<protein>
    <submittedName>
        <fullName evidence="1">Uncharacterized protein</fullName>
    </submittedName>
</protein>
<proteinExistence type="predicted"/>
<gene>
    <name evidence="1" type="ordered locus">HPCU_02750</name>
</gene>
<evidence type="ECO:0000313" key="1">
    <source>
        <dbReference type="EMBL" id="ADO03720.1"/>
    </source>
</evidence>
<sequence>MTIAHIASPLIMGTQKLKNKVVQENPINPFLMRLPFFKLIVVATMSPFNNLLHYTREREIKGFDQKRLYFD</sequence>